<gene>
    <name evidence="2" type="ordered locus">Ngar_c29700</name>
</gene>
<feature type="domain" description="C2H2-type" evidence="1">
    <location>
        <begin position="31"/>
        <end position="60"/>
    </location>
</feature>
<organism evidence="2 3">
    <name type="scientific">Nitrososphaera gargensis (strain Ga9.2)</name>
    <dbReference type="NCBI Taxonomy" id="1237085"/>
    <lineage>
        <taxon>Archaea</taxon>
        <taxon>Nitrososphaerota</taxon>
        <taxon>Nitrososphaeria</taxon>
        <taxon>Nitrososphaerales</taxon>
        <taxon>Nitrososphaeraceae</taxon>
        <taxon>Nitrososphaera</taxon>
    </lineage>
</organism>
<dbReference type="PROSITE" id="PS50157">
    <property type="entry name" value="ZINC_FINGER_C2H2_2"/>
    <property type="match status" value="1"/>
</dbReference>
<protein>
    <submittedName>
        <fullName evidence="2">Zinc finger C2H2 domain-containing protein</fullName>
    </submittedName>
</protein>
<accession>K0IKP5</accession>
<dbReference type="InParanoid" id="K0IKP5"/>
<sequence length="71" mass="8338">MARMQYHYNVTQDFLYPKVDIDSIMEKLMIHICQECDKIFFFSNEAANHLQETGHTSLKIIDNGSELDDLQ</sequence>
<dbReference type="InterPro" id="IPR013087">
    <property type="entry name" value="Znf_C2H2_type"/>
</dbReference>
<evidence type="ECO:0000259" key="1">
    <source>
        <dbReference type="PROSITE" id="PS50157"/>
    </source>
</evidence>
<name>K0IKP5_NITGG</name>
<dbReference type="BioCyc" id="CNIT1237085:G1324-2970-MONOMER"/>
<dbReference type="KEGG" id="nga:Ngar_c29700"/>
<reference evidence="2 3" key="1">
    <citation type="journal article" date="2012" name="Environ. Microbiol.">
        <title>The genome of the ammonia-oxidizing Candidatus Nitrososphaera gargensis: insights into metabolic versatility and environmental adaptations.</title>
        <authorList>
            <person name="Spang A."/>
            <person name="Poehlein A."/>
            <person name="Offre P."/>
            <person name="Zumbragel S."/>
            <person name="Haider S."/>
            <person name="Rychlik N."/>
            <person name="Nowka B."/>
            <person name="Schmeisser C."/>
            <person name="Lebedeva E.V."/>
            <person name="Rattei T."/>
            <person name="Bohm C."/>
            <person name="Schmid M."/>
            <person name="Galushko A."/>
            <person name="Hatzenpichler R."/>
            <person name="Weinmaier T."/>
            <person name="Daniel R."/>
            <person name="Schleper C."/>
            <person name="Spieck E."/>
            <person name="Streit W."/>
            <person name="Wagner M."/>
        </authorList>
    </citation>
    <scope>NUCLEOTIDE SEQUENCE [LARGE SCALE GENOMIC DNA]</scope>
    <source>
        <strain evidence="3">Ga9.2</strain>
    </source>
</reference>
<evidence type="ECO:0000313" key="2">
    <source>
        <dbReference type="EMBL" id="AFU59888.1"/>
    </source>
</evidence>
<dbReference type="HOGENOM" id="CLU_2730547_0_0_2"/>
<evidence type="ECO:0000313" key="3">
    <source>
        <dbReference type="Proteomes" id="UP000008037"/>
    </source>
</evidence>
<keyword evidence="3" id="KW-1185">Reference proteome</keyword>
<proteinExistence type="predicted"/>
<dbReference type="STRING" id="1237085.Ngar_c29700"/>
<dbReference type="Proteomes" id="UP000008037">
    <property type="component" value="Chromosome"/>
</dbReference>
<dbReference type="EMBL" id="CP002408">
    <property type="protein sequence ID" value="AFU59888.1"/>
    <property type="molecule type" value="Genomic_DNA"/>
</dbReference>
<dbReference type="PROSITE" id="PS00028">
    <property type="entry name" value="ZINC_FINGER_C2H2_1"/>
    <property type="match status" value="1"/>
</dbReference>
<dbReference type="AlphaFoldDB" id="K0IKP5"/>